<accession>A0ABD0M5X8</accession>
<dbReference type="AlphaFoldDB" id="A0ABD0M5X8"/>
<comment type="caution">
    <text evidence="1">The sequence shown here is derived from an EMBL/GenBank/DDBJ whole genome shotgun (WGS) entry which is preliminary data.</text>
</comment>
<sequence>MRKARQTLNVAPLAPEDWITANGSQRQFVWVQSSVNVVTWGLRHCWSFSMLTLASFCASSQSGTGILLPPSPLHRAKFTKA</sequence>
<organism evidence="1 2">
    <name type="scientific">Batillaria attramentaria</name>
    <dbReference type="NCBI Taxonomy" id="370345"/>
    <lineage>
        <taxon>Eukaryota</taxon>
        <taxon>Metazoa</taxon>
        <taxon>Spiralia</taxon>
        <taxon>Lophotrochozoa</taxon>
        <taxon>Mollusca</taxon>
        <taxon>Gastropoda</taxon>
        <taxon>Caenogastropoda</taxon>
        <taxon>Sorbeoconcha</taxon>
        <taxon>Cerithioidea</taxon>
        <taxon>Batillariidae</taxon>
        <taxon>Batillaria</taxon>
    </lineage>
</organism>
<evidence type="ECO:0000313" key="1">
    <source>
        <dbReference type="EMBL" id="KAK7507145.1"/>
    </source>
</evidence>
<dbReference type="Proteomes" id="UP001519460">
    <property type="component" value="Unassembled WGS sequence"/>
</dbReference>
<proteinExistence type="predicted"/>
<evidence type="ECO:0000313" key="2">
    <source>
        <dbReference type="Proteomes" id="UP001519460"/>
    </source>
</evidence>
<reference evidence="1 2" key="1">
    <citation type="journal article" date="2023" name="Sci. Data">
        <title>Genome assembly of the Korean intertidal mud-creeper Batillaria attramentaria.</title>
        <authorList>
            <person name="Patra A.K."/>
            <person name="Ho P.T."/>
            <person name="Jun S."/>
            <person name="Lee S.J."/>
            <person name="Kim Y."/>
            <person name="Won Y.J."/>
        </authorList>
    </citation>
    <scope>NUCLEOTIDE SEQUENCE [LARGE SCALE GENOMIC DNA]</scope>
    <source>
        <strain evidence="1">Wonlab-2016</strain>
    </source>
</reference>
<name>A0ABD0M5X8_9CAEN</name>
<gene>
    <name evidence="1" type="ORF">BaRGS_00001080</name>
</gene>
<keyword evidence="2" id="KW-1185">Reference proteome</keyword>
<protein>
    <submittedName>
        <fullName evidence="1">Uncharacterized protein</fullName>
    </submittedName>
</protein>
<dbReference type="EMBL" id="JACVVK020000004">
    <property type="protein sequence ID" value="KAK7507145.1"/>
    <property type="molecule type" value="Genomic_DNA"/>
</dbReference>